<reference evidence="5 6" key="1">
    <citation type="journal article" date="2015" name="Microbiome">
        <title>Genomic resolution of linkages in carbon, nitrogen, and sulfur cycling among widespread estuary sediment bacteria.</title>
        <authorList>
            <person name="Baker B.J."/>
            <person name="Lazar C.S."/>
            <person name="Teske A.P."/>
            <person name="Dick G.J."/>
        </authorList>
    </citation>
    <scope>NUCLEOTIDE SEQUENCE [LARGE SCALE GENOMIC DNA]</scope>
    <source>
        <strain evidence="5">SM23_42</strain>
    </source>
</reference>
<evidence type="ECO:0000256" key="3">
    <source>
        <dbReference type="ARBA" id="ARBA00023014"/>
    </source>
</evidence>
<dbReference type="PROSITE" id="PS51379">
    <property type="entry name" value="4FE4S_FER_2"/>
    <property type="match status" value="1"/>
</dbReference>
<dbReference type="Pfam" id="PF13187">
    <property type="entry name" value="Fer4_9"/>
    <property type="match status" value="1"/>
</dbReference>
<accession>A0A0S8FV01</accession>
<keyword evidence="2" id="KW-0408">Iron</keyword>
<organism evidence="5 6">
    <name type="scientific">candidate division WOR_3 bacterium SM23_42</name>
    <dbReference type="NCBI Taxonomy" id="1703779"/>
    <lineage>
        <taxon>Bacteria</taxon>
        <taxon>Bacteria division WOR-3</taxon>
    </lineage>
</organism>
<keyword evidence="3" id="KW-0411">Iron-sulfur</keyword>
<evidence type="ECO:0000313" key="5">
    <source>
        <dbReference type="EMBL" id="KPK64515.1"/>
    </source>
</evidence>
<dbReference type="PRINTS" id="PR00069">
    <property type="entry name" value="ALDKETRDTASE"/>
</dbReference>
<evidence type="ECO:0000259" key="4">
    <source>
        <dbReference type="PROSITE" id="PS51379"/>
    </source>
</evidence>
<dbReference type="InterPro" id="IPR023210">
    <property type="entry name" value="NADP_OxRdtase_dom"/>
</dbReference>
<dbReference type="InterPro" id="IPR009051">
    <property type="entry name" value="Helical_ferredxn"/>
</dbReference>
<dbReference type="SUPFAM" id="SSF51430">
    <property type="entry name" value="NAD(P)-linked oxidoreductase"/>
    <property type="match status" value="1"/>
</dbReference>
<dbReference type="AlphaFoldDB" id="A0A0S8FV01"/>
<dbReference type="STRING" id="1703779.AMJ83_02060"/>
<name>A0A0S8FV01_UNCW3</name>
<dbReference type="Pfam" id="PF00248">
    <property type="entry name" value="Aldo_ket_red"/>
    <property type="match status" value="1"/>
</dbReference>
<dbReference type="InterPro" id="IPR053135">
    <property type="entry name" value="AKR2_Oxidoreductase"/>
</dbReference>
<dbReference type="PROSITE" id="PS00198">
    <property type="entry name" value="4FE4S_FER_1"/>
    <property type="match status" value="1"/>
</dbReference>
<dbReference type="GO" id="GO:0016491">
    <property type="term" value="F:oxidoreductase activity"/>
    <property type="evidence" value="ECO:0007669"/>
    <property type="project" value="InterPro"/>
</dbReference>
<sequence length="378" mass="43641">MIYRKFANTDIKLSQLGFGAMRFPITQQYDPTTIDKTKAETMLHYAIDSGVNYVDTAYPYHRQTSEIFVGKALRGGYRNKVYLATKMPVWLVKSKEDSSKYFNEQLKRLQTDTIDMYLLHSLGKNGWKTVNDHNILDFLDKTLAAGKIRFTGFSYHDELPLFKEIVDAYPWTFCLVHLNYVDDHYQAGIEGMEYAYKKGLAVIIMEPLRGGKLANNVPKEILELMEQTGRNQTPVQFALRWVLNRPEVSCMLSGMSSLEQVQENIRFASEEHANTLSPKELQLYQAAKEFYQSKTKVNCTQCGYCMPCPQKIPISFILELYNDACMYNATRDSQRMYRVFVNSEYRGNQCIECGECEEKCPQKIPIAVTLKEAHRLLN</sequence>
<dbReference type="InterPro" id="IPR017896">
    <property type="entry name" value="4Fe4S_Fe-S-bd"/>
</dbReference>
<keyword evidence="1" id="KW-0479">Metal-binding</keyword>
<protein>
    <submittedName>
        <fullName evidence="5">Aldo/keto reductase</fullName>
    </submittedName>
</protein>
<evidence type="ECO:0000256" key="2">
    <source>
        <dbReference type="ARBA" id="ARBA00023004"/>
    </source>
</evidence>
<dbReference type="Gene3D" id="1.10.1060.10">
    <property type="entry name" value="Alpha-helical ferredoxin"/>
    <property type="match status" value="1"/>
</dbReference>
<dbReference type="InterPro" id="IPR036812">
    <property type="entry name" value="NAD(P)_OxRdtase_dom_sf"/>
</dbReference>
<dbReference type="GO" id="GO:0051536">
    <property type="term" value="F:iron-sulfur cluster binding"/>
    <property type="evidence" value="ECO:0007669"/>
    <property type="project" value="UniProtKB-KW"/>
</dbReference>
<dbReference type="PATRIC" id="fig|1703779.3.peg.1975"/>
<dbReference type="EMBL" id="LJUJ01000002">
    <property type="protein sequence ID" value="KPK64515.1"/>
    <property type="molecule type" value="Genomic_DNA"/>
</dbReference>
<dbReference type="Proteomes" id="UP000051373">
    <property type="component" value="Unassembled WGS sequence"/>
</dbReference>
<dbReference type="Gene3D" id="3.20.20.100">
    <property type="entry name" value="NADP-dependent oxidoreductase domain"/>
    <property type="match status" value="1"/>
</dbReference>
<comment type="caution">
    <text evidence="5">The sequence shown here is derived from an EMBL/GenBank/DDBJ whole genome shotgun (WGS) entry which is preliminary data.</text>
</comment>
<dbReference type="InterPro" id="IPR020471">
    <property type="entry name" value="AKR"/>
</dbReference>
<gene>
    <name evidence="5" type="ORF">AMJ83_02060</name>
</gene>
<dbReference type="PANTHER" id="PTHR43312:SF2">
    <property type="entry name" value="OXIDOREDUCTASE"/>
    <property type="match status" value="1"/>
</dbReference>
<feature type="domain" description="4Fe-4S ferredoxin-type" evidence="4">
    <location>
        <begin position="337"/>
        <end position="370"/>
    </location>
</feature>
<dbReference type="CDD" id="cd19096">
    <property type="entry name" value="AKR_Fe-S_oxidoreductase"/>
    <property type="match status" value="1"/>
</dbReference>
<evidence type="ECO:0000256" key="1">
    <source>
        <dbReference type="ARBA" id="ARBA00022723"/>
    </source>
</evidence>
<dbReference type="InterPro" id="IPR017900">
    <property type="entry name" value="4Fe4S_Fe_S_CS"/>
</dbReference>
<dbReference type="GO" id="GO:0046872">
    <property type="term" value="F:metal ion binding"/>
    <property type="evidence" value="ECO:0007669"/>
    <property type="project" value="UniProtKB-KW"/>
</dbReference>
<proteinExistence type="predicted"/>
<dbReference type="PANTHER" id="PTHR43312">
    <property type="entry name" value="D-THREO-ALDOSE 1-DEHYDROGENASE"/>
    <property type="match status" value="1"/>
</dbReference>
<evidence type="ECO:0000313" key="6">
    <source>
        <dbReference type="Proteomes" id="UP000051373"/>
    </source>
</evidence>